<organism evidence="3">
    <name type="scientific">uncultured Alphaproteobacteria bacterium</name>
    <dbReference type="NCBI Taxonomy" id="91750"/>
    <lineage>
        <taxon>Bacteria</taxon>
        <taxon>Pseudomonadati</taxon>
        <taxon>Pseudomonadota</taxon>
        <taxon>Alphaproteobacteria</taxon>
        <taxon>environmental samples</taxon>
    </lineage>
</organism>
<proteinExistence type="predicted"/>
<evidence type="ECO:0000313" key="3">
    <source>
        <dbReference type="EMBL" id="SBW12514.1"/>
    </source>
</evidence>
<dbReference type="InterPro" id="IPR034733">
    <property type="entry name" value="AcCoA_carboxyl_beta"/>
</dbReference>
<dbReference type="InterPro" id="IPR011763">
    <property type="entry name" value="COA_CT_C"/>
</dbReference>
<dbReference type="Pfam" id="PF01039">
    <property type="entry name" value="Carboxyl_trans"/>
    <property type="match status" value="1"/>
</dbReference>
<dbReference type="PANTHER" id="PTHR43842">
    <property type="entry name" value="PROPIONYL-COA CARBOXYLASE BETA CHAIN"/>
    <property type="match status" value="1"/>
</dbReference>
<dbReference type="AlphaFoldDB" id="A0A212KLH5"/>
<gene>
    <name evidence="3" type="ORF">KL86APRO_30064</name>
</gene>
<dbReference type="GO" id="GO:0009317">
    <property type="term" value="C:acetyl-CoA carboxylase complex"/>
    <property type="evidence" value="ECO:0007669"/>
    <property type="project" value="TreeGrafter"/>
</dbReference>
<evidence type="ECO:0000259" key="2">
    <source>
        <dbReference type="PROSITE" id="PS50989"/>
    </source>
</evidence>
<accession>A0A212KLH5</accession>
<sequence>MAIAKEVLEELEKRRSAALAGGGLDKAEKRHQKGQLTARERLDLLFMPETFQEFGLLVRHATRGFGMDDKEIPCDGVITGVGYCGGKPVAAYSQDFTVSGGSLGSMHARKIANLQDFAVKSGMPIVGINDSGGARIQEATSSLNGYGDVFYRNVLASGVVPQIAVIAGPCAGGAAYSPALMDFLIMTRNTANMFICGPDVIKAVTGQVCTMAEIGSAQANASVSGNVHFIAEDDRDAIAITQKILSFLPSNNMEEPPHHLTEELVLADDPEMNNLIPETNKAPMDVKPIIARLVDGGDFLEVHKDFAKNMVVGWARIGGVVVGIIANQPAFKAGCIDIDASDKGSRFIRFCNAFNIPLVNLVDTPGYLPGVQQERGGIIRHGAKLLFAYSASTVPKVTLVMRKSYGGAYLAMCPGSLGADVVFAWPTAEIAVMGADGAVNVLYGKEIKGAKDPAAKRAELVAEYSKEFQNPYQAAGKVQITDVINPARSRAALALALRTLLSKRETRPPKKHGNIPL</sequence>
<name>A0A212KLH5_9PROT</name>
<keyword evidence="3" id="KW-0808">Transferase</keyword>
<dbReference type="PROSITE" id="PS50989">
    <property type="entry name" value="COA_CT_CTER"/>
    <property type="match status" value="1"/>
</dbReference>
<dbReference type="InterPro" id="IPR051047">
    <property type="entry name" value="AccD/PCCB"/>
</dbReference>
<dbReference type="SUPFAM" id="SSF52096">
    <property type="entry name" value="ClpP/crotonase"/>
    <property type="match status" value="2"/>
</dbReference>
<dbReference type="InterPro" id="IPR011762">
    <property type="entry name" value="COA_CT_N"/>
</dbReference>
<feature type="domain" description="CoA carboxyltransferase C-terminal" evidence="2">
    <location>
        <begin position="267"/>
        <end position="511"/>
    </location>
</feature>
<dbReference type="EMBL" id="FLUO01000003">
    <property type="protein sequence ID" value="SBW12514.1"/>
    <property type="molecule type" value="Genomic_DNA"/>
</dbReference>
<protein>
    <submittedName>
        <fullName evidence="3">Methylmalonyl-CoA carboxyltransferase 12S subunit</fullName>
        <ecNumber evidence="3">2.1.3.1</ecNumber>
    </submittedName>
</protein>
<dbReference type="GO" id="GO:0047154">
    <property type="term" value="F:methylmalonyl-CoA carboxytransferase activity"/>
    <property type="evidence" value="ECO:0007669"/>
    <property type="project" value="UniProtKB-EC"/>
</dbReference>
<evidence type="ECO:0000259" key="1">
    <source>
        <dbReference type="PROSITE" id="PS50980"/>
    </source>
</evidence>
<dbReference type="PROSITE" id="PS50980">
    <property type="entry name" value="COA_CT_NTER"/>
    <property type="match status" value="1"/>
</dbReference>
<reference evidence="3" key="1">
    <citation type="submission" date="2016-04" db="EMBL/GenBank/DDBJ databases">
        <authorList>
            <person name="Evans L.H."/>
            <person name="Alamgir A."/>
            <person name="Owens N."/>
            <person name="Weber N.D."/>
            <person name="Virtaneva K."/>
            <person name="Barbian K."/>
            <person name="Babar A."/>
            <person name="Rosenke K."/>
        </authorList>
    </citation>
    <scope>NUCLEOTIDE SEQUENCE</scope>
    <source>
        <strain evidence="3">86</strain>
    </source>
</reference>
<feature type="domain" description="CoA carboxyltransferase N-terminal" evidence="1">
    <location>
        <begin position="4"/>
        <end position="260"/>
    </location>
</feature>
<dbReference type="Gene3D" id="3.90.226.10">
    <property type="entry name" value="2-enoyl-CoA Hydratase, Chain A, domain 1"/>
    <property type="match status" value="2"/>
</dbReference>
<dbReference type="InterPro" id="IPR029045">
    <property type="entry name" value="ClpP/crotonase-like_dom_sf"/>
</dbReference>
<dbReference type="GO" id="GO:0004658">
    <property type="term" value="F:propionyl-CoA carboxylase activity"/>
    <property type="evidence" value="ECO:0007669"/>
    <property type="project" value="TreeGrafter"/>
</dbReference>
<dbReference type="EC" id="2.1.3.1" evidence="3"/>
<dbReference type="PANTHER" id="PTHR43842:SF2">
    <property type="entry name" value="PROPIONYL-COA CARBOXYLASE BETA CHAIN, MITOCHONDRIAL"/>
    <property type="match status" value="1"/>
</dbReference>